<dbReference type="InterPro" id="IPR058163">
    <property type="entry name" value="LysR-type_TF_proteobact-type"/>
</dbReference>
<evidence type="ECO:0000313" key="6">
    <source>
        <dbReference type="EMBL" id="TDR73867.1"/>
    </source>
</evidence>
<evidence type="ECO:0000259" key="5">
    <source>
        <dbReference type="PROSITE" id="PS50931"/>
    </source>
</evidence>
<dbReference type="Pfam" id="PF03466">
    <property type="entry name" value="LysR_substrate"/>
    <property type="match status" value="1"/>
</dbReference>
<comment type="caution">
    <text evidence="6">The sequence shown here is derived from an EMBL/GenBank/DDBJ whole genome shotgun (WGS) entry which is preliminary data.</text>
</comment>
<dbReference type="SUPFAM" id="SSF53850">
    <property type="entry name" value="Periplasmic binding protein-like II"/>
    <property type="match status" value="1"/>
</dbReference>
<keyword evidence="7" id="KW-1185">Reference proteome</keyword>
<evidence type="ECO:0000256" key="2">
    <source>
        <dbReference type="ARBA" id="ARBA00023015"/>
    </source>
</evidence>
<keyword evidence="2" id="KW-0805">Transcription regulation</keyword>
<dbReference type="FunFam" id="3.40.190.290:FF:000001">
    <property type="entry name" value="Transcriptional regulator, LysR family"/>
    <property type="match status" value="1"/>
</dbReference>
<dbReference type="InterPro" id="IPR036388">
    <property type="entry name" value="WH-like_DNA-bd_sf"/>
</dbReference>
<dbReference type="InterPro" id="IPR005119">
    <property type="entry name" value="LysR_subst-bd"/>
</dbReference>
<dbReference type="CDD" id="cd08472">
    <property type="entry name" value="PBP2_CrgA_like_3"/>
    <property type="match status" value="1"/>
</dbReference>
<dbReference type="Gene3D" id="3.40.190.290">
    <property type="match status" value="1"/>
</dbReference>
<accession>A0A4R7B1Q0</accession>
<keyword evidence="4" id="KW-0804">Transcription</keyword>
<dbReference type="RefSeq" id="WP_133682509.1">
    <property type="nucleotide sequence ID" value="NZ_SNZP01000012.1"/>
</dbReference>
<dbReference type="GO" id="GO:0006351">
    <property type="term" value="P:DNA-templated transcription"/>
    <property type="evidence" value="ECO:0007669"/>
    <property type="project" value="TreeGrafter"/>
</dbReference>
<dbReference type="EMBL" id="SNZP01000012">
    <property type="protein sequence ID" value="TDR73867.1"/>
    <property type="molecule type" value="Genomic_DNA"/>
</dbReference>
<dbReference type="GO" id="GO:0043565">
    <property type="term" value="F:sequence-specific DNA binding"/>
    <property type="evidence" value="ECO:0007669"/>
    <property type="project" value="TreeGrafter"/>
</dbReference>
<dbReference type="GO" id="GO:0003700">
    <property type="term" value="F:DNA-binding transcription factor activity"/>
    <property type="evidence" value="ECO:0007669"/>
    <property type="project" value="InterPro"/>
</dbReference>
<dbReference type="SUPFAM" id="SSF46785">
    <property type="entry name" value="Winged helix' DNA-binding domain"/>
    <property type="match status" value="1"/>
</dbReference>
<gene>
    <name evidence="6" type="ORF">DFP86_11271</name>
</gene>
<dbReference type="PANTHER" id="PTHR30537:SF72">
    <property type="entry name" value="LYSR FAMILY TRANSCRIPTIONAL REGULATOR"/>
    <property type="match status" value="1"/>
</dbReference>
<dbReference type="FunFam" id="1.10.10.10:FF:000001">
    <property type="entry name" value="LysR family transcriptional regulator"/>
    <property type="match status" value="1"/>
</dbReference>
<comment type="similarity">
    <text evidence="1">Belongs to the LysR transcriptional regulatory family.</text>
</comment>
<proteinExistence type="inferred from homology"/>
<protein>
    <submittedName>
        <fullName evidence="6">LysR family transcriptional regulator</fullName>
    </submittedName>
</protein>
<dbReference type="PROSITE" id="PS50931">
    <property type="entry name" value="HTH_LYSR"/>
    <property type="match status" value="1"/>
</dbReference>
<organism evidence="6 7">
    <name type="scientific">Paludibacterium purpuratum</name>
    <dbReference type="NCBI Taxonomy" id="1144873"/>
    <lineage>
        <taxon>Bacteria</taxon>
        <taxon>Pseudomonadati</taxon>
        <taxon>Pseudomonadota</taxon>
        <taxon>Betaproteobacteria</taxon>
        <taxon>Neisseriales</taxon>
        <taxon>Chromobacteriaceae</taxon>
        <taxon>Paludibacterium</taxon>
    </lineage>
</organism>
<evidence type="ECO:0000256" key="1">
    <source>
        <dbReference type="ARBA" id="ARBA00009437"/>
    </source>
</evidence>
<reference evidence="6 7" key="1">
    <citation type="submission" date="2019-03" db="EMBL/GenBank/DDBJ databases">
        <title>Genomic Encyclopedia of Type Strains, Phase III (KMG-III): the genomes of soil and plant-associated and newly described type strains.</title>
        <authorList>
            <person name="Whitman W."/>
        </authorList>
    </citation>
    <scope>NUCLEOTIDE SEQUENCE [LARGE SCALE GENOMIC DNA]</scope>
    <source>
        <strain evidence="6 7">CECT 8976</strain>
    </source>
</reference>
<dbReference type="Proteomes" id="UP000295611">
    <property type="component" value="Unassembled WGS sequence"/>
</dbReference>
<evidence type="ECO:0000256" key="4">
    <source>
        <dbReference type="ARBA" id="ARBA00023163"/>
    </source>
</evidence>
<dbReference type="InterPro" id="IPR000847">
    <property type="entry name" value="LysR_HTH_N"/>
</dbReference>
<dbReference type="OrthoDB" id="9178040at2"/>
<name>A0A4R7B1Q0_9NEIS</name>
<dbReference type="AlphaFoldDB" id="A0A4R7B1Q0"/>
<evidence type="ECO:0000313" key="7">
    <source>
        <dbReference type="Proteomes" id="UP000295611"/>
    </source>
</evidence>
<dbReference type="InterPro" id="IPR036390">
    <property type="entry name" value="WH_DNA-bd_sf"/>
</dbReference>
<evidence type="ECO:0000256" key="3">
    <source>
        <dbReference type="ARBA" id="ARBA00023125"/>
    </source>
</evidence>
<keyword evidence="3" id="KW-0238">DNA-binding</keyword>
<sequence>MDRLDAMRVFVRVAETGNFTRAAEGLTLPRATVSAAIQQLEAEWTTRLFHRTTRRVQLSRDGEAALERCRQLLFELDELQGYFAGGAAPLAGRLKVDMPSRFARRVLAPSLPHFLALHPGLTLELGSSDRQVDLVREGVDCVLRVGSLSDSSLVARPLGEMPLINCASPDYLARHGIPTHPDDLVDHWAVNYAVSAAGQVAAWSWLQDGHEQGLAVRGRVTVDNAETYVACALAGMGLIQVPQHDVADLIAGGRLVEVMPEWRAAPMPVWAVYPHRRHVPRRVQLFIDWLQTLLAGAVV</sequence>
<dbReference type="Gene3D" id="1.10.10.10">
    <property type="entry name" value="Winged helix-like DNA-binding domain superfamily/Winged helix DNA-binding domain"/>
    <property type="match status" value="1"/>
</dbReference>
<feature type="domain" description="HTH lysR-type" evidence="5">
    <location>
        <begin position="1"/>
        <end position="59"/>
    </location>
</feature>
<dbReference type="Pfam" id="PF00126">
    <property type="entry name" value="HTH_1"/>
    <property type="match status" value="1"/>
</dbReference>
<dbReference type="PANTHER" id="PTHR30537">
    <property type="entry name" value="HTH-TYPE TRANSCRIPTIONAL REGULATOR"/>
    <property type="match status" value="1"/>
</dbReference>